<reference evidence="1 2" key="2">
    <citation type="journal article" date="2013" name="Plant Cell Physiol.">
        <title>Rice Annotation Project Database (RAP-DB): an integrative and interactive database for rice genomics.</title>
        <authorList>
            <person name="Sakai H."/>
            <person name="Lee S.S."/>
            <person name="Tanaka T."/>
            <person name="Numa H."/>
            <person name="Kim J."/>
            <person name="Kawahara Y."/>
            <person name="Wakimoto H."/>
            <person name="Yang C.C."/>
            <person name="Iwamoto M."/>
            <person name="Abe T."/>
            <person name="Yamada Y."/>
            <person name="Muto A."/>
            <person name="Inokuchi H."/>
            <person name="Ikemura T."/>
            <person name="Matsumoto T."/>
            <person name="Sasaki T."/>
            <person name="Itoh T."/>
        </authorList>
    </citation>
    <scope>NUCLEOTIDE SEQUENCE [LARGE SCALE GENOMIC DNA]</scope>
    <source>
        <strain evidence="2">cv. Nipponbare</strain>
    </source>
</reference>
<organism evidence="1 2">
    <name type="scientific">Oryza sativa subsp. japonica</name>
    <name type="common">Rice</name>
    <dbReference type="NCBI Taxonomy" id="39947"/>
    <lineage>
        <taxon>Eukaryota</taxon>
        <taxon>Viridiplantae</taxon>
        <taxon>Streptophyta</taxon>
        <taxon>Embryophyta</taxon>
        <taxon>Tracheophyta</taxon>
        <taxon>Spermatophyta</taxon>
        <taxon>Magnoliopsida</taxon>
        <taxon>Liliopsida</taxon>
        <taxon>Poales</taxon>
        <taxon>Poaceae</taxon>
        <taxon>BOP clade</taxon>
        <taxon>Oryzoideae</taxon>
        <taxon>Oryzeae</taxon>
        <taxon>Oryzinae</taxon>
        <taxon>Oryza</taxon>
        <taxon>Oryza sativa</taxon>
    </lineage>
</organism>
<sequence>MDATTSSGASSSLPLHLIIDDALALVSPLQQSFQRSQRHCFGGSAPGEFPLAANPSIVLHVLTSCNLEPDDLAHLEASSVLFFLSNVELILPLMKFVLAIGNMLVFPEACQFPSRFSVVNVRTRSVGYVPETGDI</sequence>
<reference evidence="1 2" key="3">
    <citation type="journal article" date="2013" name="Rice">
        <title>Improvement of the Oryza sativa Nipponbare reference genome using next generation sequence and optical map data.</title>
        <authorList>
            <person name="Kawahara Y."/>
            <person name="de la Bastide M."/>
            <person name="Hamilton J.P."/>
            <person name="Kanamori H."/>
            <person name="McCombie W.R."/>
            <person name="Ouyang S."/>
            <person name="Schwartz D.C."/>
            <person name="Tanaka T."/>
            <person name="Wu J."/>
            <person name="Zhou S."/>
            <person name="Childs K.L."/>
            <person name="Davidson R.M."/>
            <person name="Lin H."/>
            <person name="Quesada-Ocampo L."/>
            <person name="Vaillancourt B."/>
            <person name="Sakai H."/>
            <person name="Lee S.S."/>
            <person name="Kim J."/>
            <person name="Numa H."/>
            <person name="Itoh T."/>
            <person name="Buell C.R."/>
            <person name="Matsumoto T."/>
        </authorList>
    </citation>
    <scope>NUCLEOTIDE SEQUENCE [LARGE SCALE GENOMIC DNA]</scope>
    <source>
        <strain evidence="2">cv. Nipponbare</strain>
    </source>
</reference>
<keyword evidence="2" id="KW-1185">Reference proteome</keyword>
<accession>A0A0P0Y939</accession>
<dbReference type="ExpressionAtlas" id="A0A0P0Y939">
    <property type="expression patterns" value="baseline and differential"/>
</dbReference>
<protein>
    <submittedName>
        <fullName evidence="1">Os12g0284000 protein</fullName>
    </submittedName>
</protein>
<evidence type="ECO:0000313" key="2">
    <source>
        <dbReference type="Proteomes" id="UP000059680"/>
    </source>
</evidence>
<dbReference type="AlphaFoldDB" id="A0A0P0Y939"/>
<proteinExistence type="predicted"/>
<dbReference type="EMBL" id="AP014968">
    <property type="protein sequence ID" value="BAT16731.1"/>
    <property type="molecule type" value="Genomic_DNA"/>
</dbReference>
<dbReference type="Proteomes" id="UP000059680">
    <property type="component" value="Chromosome 12"/>
</dbReference>
<evidence type="ECO:0000313" key="1">
    <source>
        <dbReference type="EMBL" id="BAT16731.1"/>
    </source>
</evidence>
<gene>
    <name evidence="1" type="ordered locus">Os12g0284000</name>
    <name evidence="1" type="ORF">OSNPB_120284000</name>
</gene>
<name>A0A0P0Y939_ORYSJ</name>
<dbReference type="Gramene" id="Os12t0284000-02">
    <property type="protein sequence ID" value="Os12t0284000-02"/>
    <property type="gene ID" value="Os12g0284000"/>
</dbReference>
<reference evidence="2" key="1">
    <citation type="journal article" date="2005" name="Nature">
        <title>The map-based sequence of the rice genome.</title>
        <authorList>
            <consortium name="International rice genome sequencing project (IRGSP)"/>
            <person name="Matsumoto T."/>
            <person name="Wu J."/>
            <person name="Kanamori H."/>
            <person name="Katayose Y."/>
            <person name="Fujisawa M."/>
            <person name="Namiki N."/>
            <person name="Mizuno H."/>
            <person name="Yamamoto K."/>
            <person name="Antonio B.A."/>
            <person name="Baba T."/>
            <person name="Sakata K."/>
            <person name="Nagamura Y."/>
            <person name="Aoki H."/>
            <person name="Arikawa K."/>
            <person name="Arita K."/>
            <person name="Bito T."/>
            <person name="Chiden Y."/>
            <person name="Fujitsuka N."/>
            <person name="Fukunaka R."/>
            <person name="Hamada M."/>
            <person name="Harada C."/>
            <person name="Hayashi A."/>
            <person name="Hijishita S."/>
            <person name="Honda M."/>
            <person name="Hosokawa S."/>
            <person name="Ichikawa Y."/>
            <person name="Idonuma A."/>
            <person name="Iijima M."/>
            <person name="Ikeda M."/>
            <person name="Ikeno M."/>
            <person name="Ito K."/>
            <person name="Ito S."/>
            <person name="Ito T."/>
            <person name="Ito Y."/>
            <person name="Ito Y."/>
            <person name="Iwabuchi A."/>
            <person name="Kamiya K."/>
            <person name="Karasawa W."/>
            <person name="Kurita K."/>
            <person name="Katagiri S."/>
            <person name="Kikuta A."/>
            <person name="Kobayashi H."/>
            <person name="Kobayashi N."/>
            <person name="Machita K."/>
            <person name="Maehara T."/>
            <person name="Masukawa M."/>
            <person name="Mizubayashi T."/>
            <person name="Mukai Y."/>
            <person name="Nagasaki H."/>
            <person name="Nagata Y."/>
            <person name="Naito S."/>
            <person name="Nakashima M."/>
            <person name="Nakama Y."/>
            <person name="Nakamichi Y."/>
            <person name="Nakamura M."/>
            <person name="Meguro A."/>
            <person name="Negishi M."/>
            <person name="Ohta I."/>
            <person name="Ohta T."/>
            <person name="Okamoto M."/>
            <person name="Ono N."/>
            <person name="Saji S."/>
            <person name="Sakaguchi M."/>
            <person name="Sakai K."/>
            <person name="Shibata M."/>
            <person name="Shimokawa T."/>
            <person name="Song J."/>
            <person name="Takazaki Y."/>
            <person name="Terasawa K."/>
            <person name="Tsugane M."/>
            <person name="Tsuji K."/>
            <person name="Ueda S."/>
            <person name="Waki K."/>
            <person name="Yamagata H."/>
            <person name="Yamamoto M."/>
            <person name="Yamamoto S."/>
            <person name="Yamane H."/>
            <person name="Yoshiki S."/>
            <person name="Yoshihara R."/>
            <person name="Yukawa K."/>
            <person name="Zhong H."/>
            <person name="Yano M."/>
            <person name="Yuan Q."/>
            <person name="Ouyang S."/>
            <person name="Liu J."/>
            <person name="Jones K.M."/>
            <person name="Gansberger K."/>
            <person name="Moffat K."/>
            <person name="Hill J."/>
            <person name="Bera J."/>
            <person name="Fadrosh D."/>
            <person name="Jin S."/>
            <person name="Johri S."/>
            <person name="Kim M."/>
            <person name="Overton L."/>
            <person name="Reardon M."/>
            <person name="Tsitrin T."/>
            <person name="Vuong H."/>
            <person name="Weaver B."/>
            <person name="Ciecko A."/>
            <person name="Tallon L."/>
            <person name="Jackson J."/>
            <person name="Pai G."/>
            <person name="Aken S.V."/>
            <person name="Utterback T."/>
            <person name="Reidmuller S."/>
            <person name="Feldblyum T."/>
            <person name="Hsiao J."/>
            <person name="Zismann V."/>
            <person name="Iobst S."/>
            <person name="de Vazeille A.R."/>
            <person name="Buell C.R."/>
            <person name="Ying K."/>
            <person name="Li Y."/>
            <person name="Lu T."/>
            <person name="Huang Y."/>
            <person name="Zhao Q."/>
            <person name="Feng Q."/>
            <person name="Zhang L."/>
            <person name="Zhu J."/>
            <person name="Weng Q."/>
            <person name="Mu J."/>
            <person name="Lu Y."/>
            <person name="Fan D."/>
            <person name="Liu Y."/>
            <person name="Guan J."/>
            <person name="Zhang Y."/>
            <person name="Yu S."/>
            <person name="Liu X."/>
            <person name="Zhang Y."/>
            <person name="Hong G."/>
            <person name="Han B."/>
            <person name="Choisne N."/>
            <person name="Demange N."/>
            <person name="Orjeda G."/>
            <person name="Samain S."/>
            <person name="Cattolico L."/>
            <person name="Pelletier E."/>
            <person name="Couloux A."/>
            <person name="Segurens B."/>
            <person name="Wincker P."/>
            <person name="D'Hont A."/>
            <person name="Scarpelli C."/>
            <person name="Weissenbach J."/>
            <person name="Salanoubat M."/>
            <person name="Quetier F."/>
            <person name="Yu Y."/>
            <person name="Kim H.R."/>
            <person name="Rambo T."/>
            <person name="Currie J."/>
            <person name="Collura K."/>
            <person name="Luo M."/>
            <person name="Yang T."/>
            <person name="Ammiraju J.S.S."/>
            <person name="Engler F."/>
            <person name="Soderlund C."/>
            <person name="Wing R.A."/>
            <person name="Palmer L.E."/>
            <person name="de la Bastide M."/>
            <person name="Spiegel L."/>
            <person name="Nascimento L."/>
            <person name="Zutavern T."/>
            <person name="O'Shaughnessy A."/>
            <person name="Dike S."/>
            <person name="Dedhia N."/>
            <person name="Preston R."/>
            <person name="Balija V."/>
            <person name="McCombie W.R."/>
            <person name="Chow T."/>
            <person name="Chen H."/>
            <person name="Chung M."/>
            <person name="Chen C."/>
            <person name="Shaw J."/>
            <person name="Wu H."/>
            <person name="Hsiao K."/>
            <person name="Chao Y."/>
            <person name="Chu M."/>
            <person name="Cheng C."/>
            <person name="Hour A."/>
            <person name="Lee P."/>
            <person name="Lin S."/>
            <person name="Lin Y."/>
            <person name="Liou J."/>
            <person name="Liu S."/>
            <person name="Hsing Y."/>
            <person name="Raghuvanshi S."/>
            <person name="Mohanty A."/>
            <person name="Bharti A.K."/>
            <person name="Gaur A."/>
            <person name="Gupta V."/>
            <person name="Kumar D."/>
            <person name="Ravi V."/>
            <person name="Vij S."/>
            <person name="Kapur A."/>
            <person name="Khurana P."/>
            <person name="Khurana P."/>
            <person name="Khurana J.P."/>
            <person name="Tyagi A.K."/>
            <person name="Gaikwad K."/>
            <person name="Singh A."/>
            <person name="Dalal V."/>
            <person name="Srivastava S."/>
            <person name="Dixit A."/>
            <person name="Pal A.K."/>
            <person name="Ghazi I.A."/>
            <person name="Yadav M."/>
            <person name="Pandit A."/>
            <person name="Bhargava A."/>
            <person name="Sureshbabu K."/>
            <person name="Batra K."/>
            <person name="Sharma T.R."/>
            <person name="Mohapatra T."/>
            <person name="Singh N.K."/>
            <person name="Messing J."/>
            <person name="Nelson A.B."/>
            <person name="Fuks G."/>
            <person name="Kavchok S."/>
            <person name="Keizer G."/>
            <person name="Linton E."/>
            <person name="Llaca V."/>
            <person name="Song R."/>
            <person name="Tanyolac B."/>
            <person name="Young S."/>
            <person name="Ho-Il K."/>
            <person name="Hahn J.H."/>
            <person name="Sangsakoo G."/>
            <person name="Vanavichit A."/>
            <person name="de Mattos Luiz.A.T."/>
            <person name="Zimmer P.D."/>
            <person name="Malone G."/>
            <person name="Dellagostin O."/>
            <person name="de Oliveira A.C."/>
            <person name="Bevan M."/>
            <person name="Bancroft I."/>
            <person name="Minx P."/>
            <person name="Cordum H."/>
            <person name="Wilson R."/>
            <person name="Cheng Z."/>
            <person name="Jin W."/>
            <person name="Jiang J."/>
            <person name="Leong S.A."/>
            <person name="Iwama H."/>
            <person name="Gojobori T."/>
            <person name="Itoh T."/>
            <person name="Niimura Y."/>
            <person name="Fujii Y."/>
            <person name="Habara T."/>
            <person name="Sakai H."/>
            <person name="Sato Y."/>
            <person name="Wilson G."/>
            <person name="Kumar K."/>
            <person name="McCouch S."/>
            <person name="Juretic N."/>
            <person name="Hoen D."/>
            <person name="Wright S."/>
            <person name="Bruskiewich R."/>
            <person name="Bureau T."/>
            <person name="Miyao A."/>
            <person name="Hirochika H."/>
            <person name="Nishikawa T."/>
            <person name="Kadowaki K."/>
            <person name="Sugiura M."/>
            <person name="Burr B."/>
            <person name="Sasaki T."/>
        </authorList>
    </citation>
    <scope>NUCLEOTIDE SEQUENCE [LARGE SCALE GENOMIC DNA]</scope>
    <source>
        <strain evidence="2">cv. Nipponbare</strain>
    </source>
</reference>